<dbReference type="Gene3D" id="6.10.140.2220">
    <property type="match status" value="1"/>
</dbReference>
<evidence type="ECO:0000256" key="9">
    <source>
        <dbReference type="PROSITE-ProRule" id="PRU00134"/>
    </source>
</evidence>
<name>W2T475_NECAM</name>
<evidence type="ECO:0000256" key="7">
    <source>
        <dbReference type="ARBA" id="ARBA00023136"/>
    </source>
</evidence>
<keyword evidence="1 10" id="KW-0812">Transmembrane</keyword>
<feature type="transmembrane region" description="Helical" evidence="10">
    <location>
        <begin position="20"/>
        <end position="42"/>
    </location>
</feature>
<dbReference type="Pfam" id="PF09446">
    <property type="entry name" value="VMA21"/>
    <property type="match status" value="1"/>
</dbReference>
<evidence type="ECO:0000256" key="3">
    <source>
        <dbReference type="ARBA" id="ARBA00022771"/>
    </source>
</evidence>
<dbReference type="Pfam" id="PF01753">
    <property type="entry name" value="zf-MYND"/>
    <property type="match status" value="1"/>
</dbReference>
<dbReference type="InterPro" id="IPR002893">
    <property type="entry name" value="Znf_MYND"/>
</dbReference>
<dbReference type="KEGG" id="nai:NECAME_11421"/>
<keyword evidence="5" id="KW-0862">Zinc</keyword>
<keyword evidence="13" id="KW-1185">Reference proteome</keyword>
<evidence type="ECO:0000256" key="6">
    <source>
        <dbReference type="ARBA" id="ARBA00022989"/>
    </source>
</evidence>
<keyword evidence="4" id="KW-0256">Endoplasmic reticulum</keyword>
<evidence type="ECO:0000313" key="12">
    <source>
        <dbReference type="EMBL" id="ETN76810.1"/>
    </source>
</evidence>
<evidence type="ECO:0000313" key="13">
    <source>
        <dbReference type="Proteomes" id="UP000053676"/>
    </source>
</evidence>
<dbReference type="GO" id="GO:0008270">
    <property type="term" value="F:zinc ion binding"/>
    <property type="evidence" value="ECO:0007669"/>
    <property type="project" value="UniProtKB-KW"/>
</dbReference>
<proteinExistence type="predicted"/>
<dbReference type="EMBL" id="KI660206">
    <property type="protein sequence ID" value="ETN76810.1"/>
    <property type="molecule type" value="Genomic_DNA"/>
</dbReference>
<evidence type="ECO:0000256" key="8">
    <source>
        <dbReference type="ARBA" id="ARBA00023329"/>
    </source>
</evidence>
<dbReference type="InterPro" id="IPR019013">
    <property type="entry name" value="Vma21"/>
</dbReference>
<sequence length="457" mass="52027">MDELIPNLRDERVQGAVKSLLVYSIVILLVPLGSMFFLKRYLFEGLFGYSPNDSLTYSAVIAVILVHIKVMQKYAHDLPVHLGFANRIETDELYRLRSIFLPLGKIGGKPSWLNPKILPGTADLQCNVCQKQMCFLIQVYATSENDPPHSFHRTLFVFVCRNPLCSKSNDASNMVVFRCCLPRLNPYYSFDGPMDPDLDGDVPDPRMTGDAPQLCVICGCFASKKCGKCSTSWYCCRDHQALDWTSGHKQSCGNTDNPEGAKSLTNPLNKFLFKEYGIEMDQEYVPAELLESLNDGDSEDDFDDKCADDDDESEDIKRKRMEEFEDFVAKNKLRNDQFKTDEMEAAVCDQRSDFNFERFNRLLNLNSEQVLRYQRSGTPLLATDRAPPPGEIPSCEICGAPRTFELQLMPHLLSLIDVDDLRESIDWASVYIFTCSRSCEIENNGYAKEYVFKQDFS</sequence>
<feature type="domain" description="MYND-type" evidence="11">
    <location>
        <begin position="215"/>
        <end position="252"/>
    </location>
</feature>
<dbReference type="GeneID" id="25351450"/>
<dbReference type="GO" id="GO:0005634">
    <property type="term" value="C:nucleus"/>
    <property type="evidence" value="ECO:0007669"/>
    <property type="project" value="TreeGrafter"/>
</dbReference>
<reference evidence="13" key="1">
    <citation type="journal article" date="2014" name="Nat. Genet.">
        <title>Genome of the human hookworm Necator americanus.</title>
        <authorList>
            <person name="Tang Y.T."/>
            <person name="Gao X."/>
            <person name="Rosa B.A."/>
            <person name="Abubucker S."/>
            <person name="Hallsworth-Pepin K."/>
            <person name="Martin J."/>
            <person name="Tyagi R."/>
            <person name="Heizer E."/>
            <person name="Zhang X."/>
            <person name="Bhonagiri-Palsikar V."/>
            <person name="Minx P."/>
            <person name="Warren W.C."/>
            <person name="Wang Q."/>
            <person name="Zhan B."/>
            <person name="Hotez P.J."/>
            <person name="Sternberg P.W."/>
            <person name="Dougall A."/>
            <person name="Gaze S.T."/>
            <person name="Mulvenna J."/>
            <person name="Sotillo J."/>
            <person name="Ranganathan S."/>
            <person name="Rabelo E.M."/>
            <person name="Wilson R.K."/>
            <person name="Felgner P.L."/>
            <person name="Bethony J."/>
            <person name="Hawdon J.M."/>
            <person name="Gasser R.B."/>
            <person name="Loukas A."/>
            <person name="Mitreva M."/>
        </authorList>
    </citation>
    <scope>NUCLEOTIDE SEQUENCE [LARGE SCALE GENOMIC DNA]</scope>
</reference>
<dbReference type="PANTHER" id="PTHR12298:SF4">
    <property type="entry name" value="PROGRAMMED CELL DEATH PROTEIN 2"/>
    <property type="match status" value="1"/>
</dbReference>
<dbReference type="CTD" id="25351450"/>
<dbReference type="PROSITE" id="PS50865">
    <property type="entry name" value="ZF_MYND_2"/>
    <property type="match status" value="1"/>
</dbReference>
<dbReference type="OrthoDB" id="443682at2759"/>
<dbReference type="Proteomes" id="UP000053676">
    <property type="component" value="Unassembled WGS sequence"/>
</dbReference>
<dbReference type="GO" id="GO:0070072">
    <property type="term" value="P:vacuolar proton-transporting V-type ATPase complex assembly"/>
    <property type="evidence" value="ECO:0007669"/>
    <property type="project" value="InterPro"/>
</dbReference>
<dbReference type="PANTHER" id="PTHR12298">
    <property type="entry name" value="PCDC2 PROGRAMMED CELL DEATH PROTEIN 2 -RELATED"/>
    <property type="match status" value="1"/>
</dbReference>
<accession>W2T475</accession>
<dbReference type="PROSITE" id="PS01360">
    <property type="entry name" value="ZF_MYND_1"/>
    <property type="match status" value="1"/>
</dbReference>
<dbReference type="AlphaFoldDB" id="W2T475"/>
<evidence type="ECO:0000256" key="10">
    <source>
        <dbReference type="SAM" id="Phobius"/>
    </source>
</evidence>
<keyword evidence="7 10" id="KW-0472">Membrane</keyword>
<evidence type="ECO:0000256" key="5">
    <source>
        <dbReference type="ARBA" id="ARBA00022833"/>
    </source>
</evidence>
<evidence type="ECO:0000256" key="1">
    <source>
        <dbReference type="ARBA" id="ARBA00022692"/>
    </source>
</evidence>
<keyword evidence="8" id="KW-0968">Cytoplasmic vesicle</keyword>
<dbReference type="InterPro" id="IPR007320">
    <property type="entry name" value="PDCD2_C"/>
</dbReference>
<dbReference type="SUPFAM" id="SSF144232">
    <property type="entry name" value="HIT/MYND zinc finger-like"/>
    <property type="match status" value="1"/>
</dbReference>
<organism evidence="12 13">
    <name type="scientific">Necator americanus</name>
    <name type="common">Human hookworm</name>
    <dbReference type="NCBI Taxonomy" id="51031"/>
    <lineage>
        <taxon>Eukaryota</taxon>
        <taxon>Metazoa</taxon>
        <taxon>Ecdysozoa</taxon>
        <taxon>Nematoda</taxon>
        <taxon>Chromadorea</taxon>
        <taxon>Rhabditida</taxon>
        <taxon>Rhabditina</taxon>
        <taxon>Rhabditomorpha</taxon>
        <taxon>Strongyloidea</taxon>
        <taxon>Ancylostomatidae</taxon>
        <taxon>Bunostominae</taxon>
        <taxon>Necator</taxon>
    </lineage>
</organism>
<protein>
    <submittedName>
        <fullName evidence="12">VMA21-like domain protein</fullName>
    </submittedName>
</protein>
<dbReference type="GO" id="GO:0031410">
    <property type="term" value="C:cytoplasmic vesicle"/>
    <property type="evidence" value="ECO:0007669"/>
    <property type="project" value="UniProtKB-KW"/>
</dbReference>
<gene>
    <name evidence="12" type="ORF">NECAME_11421</name>
</gene>
<evidence type="ECO:0000259" key="11">
    <source>
        <dbReference type="PROSITE" id="PS50865"/>
    </source>
</evidence>
<dbReference type="OMA" id="TVYVFCC"/>
<keyword evidence="2" id="KW-0479">Metal-binding</keyword>
<evidence type="ECO:0000256" key="2">
    <source>
        <dbReference type="ARBA" id="ARBA00022723"/>
    </source>
</evidence>
<evidence type="ECO:0000256" key="4">
    <source>
        <dbReference type="ARBA" id="ARBA00022824"/>
    </source>
</evidence>
<dbReference type="Pfam" id="PF04194">
    <property type="entry name" value="PDCD2_C"/>
    <property type="match status" value="1"/>
</dbReference>
<dbReference type="STRING" id="51031.W2T475"/>
<keyword evidence="6 10" id="KW-1133">Transmembrane helix</keyword>
<keyword evidence="3 9" id="KW-0863">Zinc-finger</keyword>